<keyword evidence="2" id="KW-1185">Reference proteome</keyword>
<dbReference type="GO" id="GO:0000150">
    <property type="term" value="F:DNA strand exchange activity"/>
    <property type="evidence" value="ECO:0007669"/>
    <property type="project" value="InterPro"/>
</dbReference>
<evidence type="ECO:0000313" key="1">
    <source>
        <dbReference type="EMBL" id="RUQ75763.1"/>
    </source>
</evidence>
<name>A0A433JF29_9PROT</name>
<comment type="caution">
    <text evidence="1">The sequence shown here is derived from an EMBL/GenBank/DDBJ whole genome shotgun (WGS) entry which is preliminary data.</text>
</comment>
<dbReference type="GO" id="GO:0003677">
    <property type="term" value="F:DNA binding"/>
    <property type="evidence" value="ECO:0007669"/>
    <property type="project" value="InterPro"/>
</dbReference>
<dbReference type="RefSeq" id="WP_126994046.1">
    <property type="nucleotide sequence ID" value="NZ_JBNPXW010000001.1"/>
</dbReference>
<evidence type="ECO:0008006" key="3">
    <source>
        <dbReference type="Google" id="ProtNLM"/>
    </source>
</evidence>
<dbReference type="SUPFAM" id="SSF53041">
    <property type="entry name" value="Resolvase-like"/>
    <property type="match status" value="1"/>
</dbReference>
<reference evidence="1 2" key="1">
    <citation type="submission" date="2018-12" db="EMBL/GenBank/DDBJ databases">
        <authorList>
            <person name="Yang Y."/>
        </authorList>
    </citation>
    <scope>NUCLEOTIDE SEQUENCE [LARGE SCALE GENOMIC DNA]</scope>
    <source>
        <strain evidence="1 2">GSF71</strain>
    </source>
</reference>
<dbReference type="InterPro" id="IPR036162">
    <property type="entry name" value="Resolvase-like_N_sf"/>
</dbReference>
<accession>A0A433JF29</accession>
<dbReference type="AlphaFoldDB" id="A0A433JF29"/>
<dbReference type="EMBL" id="RZIJ01000001">
    <property type="protein sequence ID" value="RUQ75763.1"/>
    <property type="molecule type" value="Genomic_DNA"/>
</dbReference>
<dbReference type="OrthoDB" id="9961250at2"/>
<sequence>MRVVYIHSTTADLTDGDAAAIAGARIVQDTSVDRVGLSTLLALLDDGDDLLVPDLGHLGATARAALASLRRASEAGVRVFILRDGLDGAAILRVAELLKPLPDSGEAPPPARPGSRPYGRATPARVAEILALSAAGVLVREIAATVGLSAGTVMRVRRESRAVPRALRPTAGLAECLGNAD</sequence>
<evidence type="ECO:0000313" key="2">
    <source>
        <dbReference type="Proteomes" id="UP000280346"/>
    </source>
</evidence>
<proteinExistence type="predicted"/>
<gene>
    <name evidence="1" type="ORF">EJ913_01215</name>
</gene>
<organism evidence="1 2">
    <name type="scientific">Azospirillum doebereinerae</name>
    <dbReference type="NCBI Taxonomy" id="92933"/>
    <lineage>
        <taxon>Bacteria</taxon>
        <taxon>Pseudomonadati</taxon>
        <taxon>Pseudomonadota</taxon>
        <taxon>Alphaproteobacteria</taxon>
        <taxon>Rhodospirillales</taxon>
        <taxon>Azospirillaceae</taxon>
        <taxon>Azospirillum</taxon>
    </lineage>
</organism>
<dbReference type="Proteomes" id="UP000280346">
    <property type="component" value="Unassembled WGS sequence"/>
</dbReference>
<protein>
    <recommendedName>
        <fullName evidence="3">Recombinase family protein</fullName>
    </recommendedName>
</protein>